<evidence type="ECO:0000313" key="5">
    <source>
        <dbReference type="Proteomes" id="UP000294850"/>
    </source>
</evidence>
<accession>A0A4R5DWC6</accession>
<keyword evidence="5" id="KW-1185">Reference proteome</keyword>
<name>A0A4R5DWC6_9BACT</name>
<dbReference type="CDD" id="cd02440">
    <property type="entry name" value="AdoMet_MTases"/>
    <property type="match status" value="1"/>
</dbReference>
<gene>
    <name evidence="4" type="ORF">E0F88_10755</name>
</gene>
<dbReference type="GO" id="GO:0032259">
    <property type="term" value="P:methylation"/>
    <property type="evidence" value="ECO:0007669"/>
    <property type="project" value="UniProtKB-KW"/>
</dbReference>
<dbReference type="OrthoDB" id="9799672at2"/>
<evidence type="ECO:0000256" key="3">
    <source>
        <dbReference type="ARBA" id="ARBA00022691"/>
    </source>
</evidence>
<dbReference type="InterPro" id="IPR029063">
    <property type="entry name" value="SAM-dependent_MTases_sf"/>
</dbReference>
<dbReference type="SUPFAM" id="SSF53335">
    <property type="entry name" value="S-adenosyl-L-methionine-dependent methyltransferases"/>
    <property type="match status" value="1"/>
</dbReference>
<dbReference type="InterPro" id="IPR002935">
    <property type="entry name" value="SAM_O-MeTrfase"/>
</dbReference>
<reference evidence="4 5" key="1">
    <citation type="submission" date="2019-03" db="EMBL/GenBank/DDBJ databases">
        <title>Dyadobacter AR-3-6 sp. nov., isolated from arctic soil.</title>
        <authorList>
            <person name="Chaudhary D.K."/>
        </authorList>
    </citation>
    <scope>NUCLEOTIDE SEQUENCE [LARGE SCALE GENOMIC DNA]</scope>
    <source>
        <strain evidence="4 5">AR-3-6</strain>
    </source>
</reference>
<dbReference type="Gene3D" id="3.40.50.150">
    <property type="entry name" value="Vaccinia Virus protein VP39"/>
    <property type="match status" value="1"/>
</dbReference>
<evidence type="ECO:0000256" key="1">
    <source>
        <dbReference type="ARBA" id="ARBA00022603"/>
    </source>
</evidence>
<dbReference type="GO" id="GO:0008757">
    <property type="term" value="F:S-adenosylmethionine-dependent methyltransferase activity"/>
    <property type="evidence" value="ECO:0007669"/>
    <property type="project" value="TreeGrafter"/>
</dbReference>
<comment type="caution">
    <text evidence="4">The sequence shown here is derived from an EMBL/GenBank/DDBJ whole genome shotgun (WGS) entry which is preliminary data.</text>
</comment>
<dbReference type="PANTHER" id="PTHR10509:SF14">
    <property type="entry name" value="CAFFEOYL-COA O-METHYLTRANSFERASE 3-RELATED"/>
    <property type="match status" value="1"/>
</dbReference>
<keyword evidence="2 4" id="KW-0808">Transferase</keyword>
<dbReference type="PROSITE" id="PS51682">
    <property type="entry name" value="SAM_OMT_I"/>
    <property type="match status" value="1"/>
</dbReference>
<evidence type="ECO:0000313" key="4">
    <source>
        <dbReference type="EMBL" id="TDE16700.1"/>
    </source>
</evidence>
<dbReference type="GO" id="GO:0008171">
    <property type="term" value="F:O-methyltransferase activity"/>
    <property type="evidence" value="ECO:0007669"/>
    <property type="project" value="InterPro"/>
</dbReference>
<dbReference type="AlphaFoldDB" id="A0A4R5DWC6"/>
<dbReference type="Proteomes" id="UP000294850">
    <property type="component" value="Unassembled WGS sequence"/>
</dbReference>
<organism evidence="4 5">
    <name type="scientific">Dyadobacter psychrotolerans</name>
    <dbReference type="NCBI Taxonomy" id="2541721"/>
    <lineage>
        <taxon>Bacteria</taxon>
        <taxon>Pseudomonadati</taxon>
        <taxon>Bacteroidota</taxon>
        <taxon>Cytophagia</taxon>
        <taxon>Cytophagales</taxon>
        <taxon>Spirosomataceae</taxon>
        <taxon>Dyadobacter</taxon>
    </lineage>
</organism>
<protein>
    <submittedName>
        <fullName evidence="4">O-methyltransferase</fullName>
    </submittedName>
</protein>
<keyword evidence="3" id="KW-0949">S-adenosyl-L-methionine</keyword>
<dbReference type="InterPro" id="IPR050362">
    <property type="entry name" value="Cation-dep_OMT"/>
</dbReference>
<dbReference type="PANTHER" id="PTHR10509">
    <property type="entry name" value="O-METHYLTRANSFERASE-RELATED"/>
    <property type="match status" value="1"/>
</dbReference>
<keyword evidence="1 4" id="KW-0489">Methyltransferase</keyword>
<dbReference type="EMBL" id="SMFL01000003">
    <property type="protein sequence ID" value="TDE16700.1"/>
    <property type="molecule type" value="Genomic_DNA"/>
</dbReference>
<dbReference type="Pfam" id="PF01596">
    <property type="entry name" value="Methyltransf_3"/>
    <property type="match status" value="1"/>
</dbReference>
<evidence type="ECO:0000256" key="2">
    <source>
        <dbReference type="ARBA" id="ARBA00022679"/>
    </source>
</evidence>
<dbReference type="RefSeq" id="WP_131958232.1">
    <property type="nucleotide sequence ID" value="NZ_SMFL01000003.1"/>
</dbReference>
<sequence length="214" mass="24305">MKFLADGIEEYSEAHTEPENILLQKLNRETHANVLNPRMLSGHLQGRFLSMLSRMIRPESILEIGTYTGYSALCLCEGLAVNGKVVTIDINEELETLTRSYFDQSSFSANIDYRIGNALQIIPLLEETFDIAFIDADKINYISYFNLCLDKVRKGGFIIADNVLWSGKVAQAELKKSDKDTQLLIEFNRMVHEDSRVSNLLLPIRDGLMILQKL</sequence>
<proteinExistence type="predicted"/>